<comment type="cofactor">
    <cofactor evidence="5">
        <name>[4Fe-4S] cluster</name>
        <dbReference type="ChEBI" id="CHEBI:49883"/>
    </cofactor>
    <text evidence="5">Binds 1 [4Fe-4S] cluster per subunit.</text>
</comment>
<keyword evidence="3 5" id="KW-0408">Iron</keyword>
<sequence length="280" mass="31631">MKVILAENSGFCFGVKKAIDTAFNEVEAKNEHKLYTLGPLIHNPQVVEELKQKGIDVIEDLEEVHSGNVIIRSHGVPEKIYREAEEKGIILTDSTCPFVSRIQKIVKEYYDKGYQIAIIGDPNHPEVIGINGWCNDDGVILQKTENIEKLKEDKPTCVVVQTTMSLVLYEEFIELIKHKISDLQIFNTICLATRKRQDAARKLSKEVDAMIVIGGYHSSNTQKLVTICKEEKPNDTFHIETVDEIDFEILKKYETIGITAGASTPHKVVNEVLEKIKNLL</sequence>
<feature type="binding site" evidence="5">
    <location>
        <position position="124"/>
    </location>
    <ligand>
        <name>(2E)-4-hydroxy-3-methylbut-2-enyl diphosphate</name>
        <dbReference type="ChEBI" id="CHEBI:128753"/>
    </ligand>
</feature>
<feature type="binding site" evidence="5">
    <location>
        <position position="218"/>
    </location>
    <ligand>
        <name>(2E)-4-hydroxy-3-methylbut-2-enyl diphosphate</name>
        <dbReference type="ChEBI" id="CHEBI:128753"/>
    </ligand>
</feature>
<comment type="pathway">
    <text evidence="5">Isoprenoid biosynthesis; isopentenyl diphosphate biosynthesis via DXP pathway; isopentenyl diphosphate from 1-deoxy-D-xylulose 5-phosphate: step 6/6.</text>
</comment>
<protein>
    <recommendedName>
        <fullName evidence="5">4-hydroxy-3-methylbut-2-enyl diphosphate reductase</fullName>
        <shortName evidence="5">HMBPP reductase</shortName>
        <ecNumber evidence="5">1.17.7.4</ecNumber>
    </recommendedName>
</protein>
<dbReference type="GO" id="GO:0051745">
    <property type="term" value="F:4-hydroxy-3-methylbut-2-enyl diphosphate reductase activity"/>
    <property type="evidence" value="ECO:0007669"/>
    <property type="project" value="UniProtKB-EC"/>
</dbReference>
<comment type="similarity">
    <text evidence="5">Belongs to the IspH family.</text>
</comment>
<evidence type="ECO:0000256" key="5">
    <source>
        <dbReference type="HAMAP-Rule" id="MF_00191"/>
    </source>
</evidence>
<evidence type="ECO:0000256" key="3">
    <source>
        <dbReference type="ARBA" id="ARBA00023004"/>
    </source>
</evidence>
<feature type="binding site" evidence="5">
    <location>
        <position position="220"/>
    </location>
    <ligand>
        <name>dimethylallyl diphosphate</name>
        <dbReference type="ChEBI" id="CHEBI:57623"/>
    </ligand>
</feature>
<comment type="catalytic activity">
    <reaction evidence="5">
        <text>isopentenyl diphosphate + 2 oxidized [2Fe-2S]-[ferredoxin] + H2O = (2E)-4-hydroxy-3-methylbut-2-enyl diphosphate + 2 reduced [2Fe-2S]-[ferredoxin] + 2 H(+)</text>
        <dbReference type="Rhea" id="RHEA:24488"/>
        <dbReference type="Rhea" id="RHEA-COMP:10000"/>
        <dbReference type="Rhea" id="RHEA-COMP:10001"/>
        <dbReference type="ChEBI" id="CHEBI:15377"/>
        <dbReference type="ChEBI" id="CHEBI:15378"/>
        <dbReference type="ChEBI" id="CHEBI:33737"/>
        <dbReference type="ChEBI" id="CHEBI:33738"/>
        <dbReference type="ChEBI" id="CHEBI:128753"/>
        <dbReference type="ChEBI" id="CHEBI:128769"/>
        <dbReference type="EC" id="1.17.7.4"/>
    </reaction>
</comment>
<feature type="binding site" evidence="5">
    <location>
        <position position="42"/>
    </location>
    <ligand>
        <name>dimethylallyl diphosphate</name>
        <dbReference type="ChEBI" id="CHEBI:57623"/>
    </ligand>
</feature>
<evidence type="ECO:0000256" key="1">
    <source>
        <dbReference type="ARBA" id="ARBA00022485"/>
    </source>
</evidence>
<evidence type="ECO:0000313" key="6">
    <source>
        <dbReference type="EMBL" id="MBM7614098.1"/>
    </source>
</evidence>
<dbReference type="HAMAP" id="MF_00191">
    <property type="entry name" value="IspH"/>
    <property type="match status" value="1"/>
</dbReference>
<feature type="binding site" evidence="5">
    <location>
        <position position="263"/>
    </location>
    <ligand>
        <name>dimethylallyl diphosphate</name>
        <dbReference type="ChEBI" id="CHEBI:57623"/>
    </ligand>
</feature>
<evidence type="ECO:0000313" key="7">
    <source>
        <dbReference type="Proteomes" id="UP001314796"/>
    </source>
</evidence>
<feature type="binding site" evidence="5">
    <location>
        <position position="74"/>
    </location>
    <ligand>
        <name>isopentenyl diphosphate</name>
        <dbReference type="ChEBI" id="CHEBI:128769"/>
    </ligand>
</feature>
<keyword evidence="2 5" id="KW-0479">Metal-binding</keyword>
<feature type="binding site" evidence="5">
    <location>
        <position position="219"/>
    </location>
    <ligand>
        <name>isopentenyl diphosphate</name>
        <dbReference type="ChEBI" id="CHEBI:128769"/>
    </ligand>
</feature>
<evidence type="ECO:0000256" key="4">
    <source>
        <dbReference type="ARBA" id="ARBA00023014"/>
    </source>
</evidence>
<feature type="binding site" evidence="5">
    <location>
        <position position="42"/>
    </location>
    <ligand>
        <name>isopentenyl diphosphate</name>
        <dbReference type="ChEBI" id="CHEBI:128769"/>
    </ligand>
</feature>
<dbReference type="CDD" id="cd13944">
    <property type="entry name" value="lytB_ispH"/>
    <property type="match status" value="1"/>
</dbReference>
<accession>A0ABS2NMD9</accession>
<dbReference type="EC" id="1.17.7.4" evidence="5"/>
<feature type="binding site" evidence="5">
    <location>
        <position position="263"/>
    </location>
    <ligand>
        <name>isopentenyl diphosphate</name>
        <dbReference type="ChEBI" id="CHEBI:128769"/>
    </ligand>
</feature>
<feature type="binding site" evidence="5">
    <location>
        <position position="74"/>
    </location>
    <ligand>
        <name>(2E)-4-hydroxy-3-methylbut-2-enyl diphosphate</name>
        <dbReference type="ChEBI" id="CHEBI:128753"/>
    </ligand>
</feature>
<feature type="binding site" evidence="5">
    <location>
        <position position="162"/>
    </location>
    <ligand>
        <name>(2E)-4-hydroxy-3-methylbut-2-enyl diphosphate</name>
        <dbReference type="ChEBI" id="CHEBI:128753"/>
    </ligand>
</feature>
<dbReference type="Pfam" id="PF02401">
    <property type="entry name" value="LYTB"/>
    <property type="match status" value="1"/>
</dbReference>
<feature type="binding site" evidence="5">
    <location>
        <position position="220"/>
    </location>
    <ligand>
        <name>isopentenyl diphosphate</name>
        <dbReference type="ChEBI" id="CHEBI:128769"/>
    </ligand>
</feature>
<feature type="binding site" evidence="5">
    <location>
        <position position="42"/>
    </location>
    <ligand>
        <name>(2E)-4-hydroxy-3-methylbut-2-enyl diphosphate</name>
        <dbReference type="ChEBI" id="CHEBI:128753"/>
    </ligand>
</feature>
<feature type="binding site" evidence="5">
    <location>
        <position position="12"/>
    </location>
    <ligand>
        <name>[4Fe-4S] cluster</name>
        <dbReference type="ChEBI" id="CHEBI:49883"/>
    </ligand>
</feature>
<organism evidence="6 7">
    <name type="scientific">Alkaliphilus hydrothermalis</name>
    <dbReference type="NCBI Taxonomy" id="1482730"/>
    <lineage>
        <taxon>Bacteria</taxon>
        <taxon>Bacillati</taxon>
        <taxon>Bacillota</taxon>
        <taxon>Clostridia</taxon>
        <taxon>Peptostreptococcales</taxon>
        <taxon>Natronincolaceae</taxon>
        <taxon>Alkaliphilus</taxon>
    </lineage>
</organism>
<feature type="binding site" evidence="5">
    <location>
        <position position="263"/>
    </location>
    <ligand>
        <name>(2E)-4-hydroxy-3-methylbut-2-enyl diphosphate</name>
        <dbReference type="ChEBI" id="CHEBI:128753"/>
    </ligand>
</feature>
<dbReference type="PANTHER" id="PTHR30426">
    <property type="entry name" value="4-HYDROXY-3-METHYLBUT-2-ENYL DIPHOSPHATE REDUCTASE"/>
    <property type="match status" value="1"/>
</dbReference>
<proteinExistence type="inferred from homology"/>
<keyword evidence="5 6" id="KW-0560">Oxidoreductase</keyword>
<feature type="binding site" evidence="5">
    <location>
        <position position="218"/>
    </location>
    <ligand>
        <name>dimethylallyl diphosphate</name>
        <dbReference type="ChEBI" id="CHEBI:57623"/>
    </ligand>
</feature>
<dbReference type="NCBIfam" id="NF009024">
    <property type="entry name" value="PRK12360.1"/>
    <property type="match status" value="1"/>
</dbReference>
<gene>
    <name evidence="5" type="primary">ispH</name>
    <name evidence="6" type="ORF">JOC73_000607</name>
</gene>
<feature type="active site" description="Proton donor" evidence="5">
    <location>
        <position position="126"/>
    </location>
</feature>
<keyword evidence="7" id="KW-1185">Reference proteome</keyword>
<dbReference type="RefSeq" id="WP_204400368.1">
    <property type="nucleotide sequence ID" value="NZ_JAFBEE010000002.1"/>
</dbReference>
<keyword evidence="4 5" id="KW-0411">Iron-sulfur</keyword>
<dbReference type="Gene3D" id="3.40.1010.20">
    <property type="entry name" value="4-hydroxy-3-methylbut-2-enyl diphosphate reductase, catalytic domain"/>
    <property type="match status" value="2"/>
</dbReference>
<dbReference type="NCBIfam" id="TIGR00216">
    <property type="entry name" value="ispH_lytB"/>
    <property type="match status" value="1"/>
</dbReference>
<dbReference type="EMBL" id="JAFBEE010000002">
    <property type="protein sequence ID" value="MBM7614098.1"/>
    <property type="molecule type" value="Genomic_DNA"/>
</dbReference>
<dbReference type="PANTHER" id="PTHR30426:SF0">
    <property type="entry name" value="4-HYDROXY-3-METHYLBUT-2-ENYL DIPHOSPHATE REDUCTASE"/>
    <property type="match status" value="1"/>
</dbReference>
<keyword evidence="1 5" id="KW-0004">4Fe-4S</keyword>
<feature type="binding site" evidence="5">
    <location>
        <position position="218"/>
    </location>
    <ligand>
        <name>isopentenyl diphosphate</name>
        <dbReference type="ChEBI" id="CHEBI:128769"/>
    </ligand>
</feature>
<comment type="pathway">
    <text evidence="5">Isoprenoid biosynthesis; dimethylallyl diphosphate biosynthesis; dimethylallyl diphosphate from (2E)-4-hydroxy-3-methylbutenyl diphosphate: step 1/1.</text>
</comment>
<comment type="function">
    <text evidence="5">Catalyzes the conversion of 1-hydroxy-2-methyl-2-(E)-butenyl 4-diphosphate (HMBPP) into a mixture of isopentenyl diphosphate (IPP) and dimethylallyl diphosphate (DMAPP). Acts in the terminal step of the DOXP/MEP pathway for isoprenoid precursor biosynthesis.</text>
</comment>
<evidence type="ECO:0000256" key="2">
    <source>
        <dbReference type="ARBA" id="ARBA00022723"/>
    </source>
</evidence>
<dbReference type="Gene3D" id="3.40.50.11270">
    <property type="match status" value="1"/>
</dbReference>
<dbReference type="InterPro" id="IPR003451">
    <property type="entry name" value="LytB/IspH"/>
</dbReference>
<feature type="binding site" evidence="5">
    <location>
        <position position="220"/>
    </location>
    <ligand>
        <name>(2E)-4-hydroxy-3-methylbut-2-enyl diphosphate</name>
        <dbReference type="ChEBI" id="CHEBI:128753"/>
    </ligand>
</feature>
<feature type="binding site" evidence="5">
    <location>
        <position position="124"/>
    </location>
    <ligand>
        <name>isopentenyl diphosphate</name>
        <dbReference type="ChEBI" id="CHEBI:128769"/>
    </ligand>
</feature>
<feature type="binding site" evidence="5">
    <location>
        <position position="190"/>
    </location>
    <ligand>
        <name>[4Fe-4S] cluster</name>
        <dbReference type="ChEBI" id="CHEBI:49883"/>
    </ligand>
</feature>
<comment type="catalytic activity">
    <reaction evidence="5">
        <text>dimethylallyl diphosphate + 2 oxidized [2Fe-2S]-[ferredoxin] + H2O = (2E)-4-hydroxy-3-methylbut-2-enyl diphosphate + 2 reduced [2Fe-2S]-[ferredoxin] + 2 H(+)</text>
        <dbReference type="Rhea" id="RHEA:24825"/>
        <dbReference type="Rhea" id="RHEA-COMP:10000"/>
        <dbReference type="Rhea" id="RHEA-COMP:10001"/>
        <dbReference type="ChEBI" id="CHEBI:15377"/>
        <dbReference type="ChEBI" id="CHEBI:15378"/>
        <dbReference type="ChEBI" id="CHEBI:33737"/>
        <dbReference type="ChEBI" id="CHEBI:33738"/>
        <dbReference type="ChEBI" id="CHEBI:57623"/>
        <dbReference type="ChEBI" id="CHEBI:128753"/>
        <dbReference type="EC" id="1.17.7.4"/>
    </reaction>
</comment>
<name>A0ABS2NMD9_9FIRM</name>
<feature type="binding site" evidence="5">
    <location>
        <position position="74"/>
    </location>
    <ligand>
        <name>dimethylallyl diphosphate</name>
        <dbReference type="ChEBI" id="CHEBI:57623"/>
    </ligand>
</feature>
<dbReference type="Proteomes" id="UP001314796">
    <property type="component" value="Unassembled WGS sequence"/>
</dbReference>
<reference evidence="6 7" key="1">
    <citation type="submission" date="2021-01" db="EMBL/GenBank/DDBJ databases">
        <title>Genomic Encyclopedia of Type Strains, Phase IV (KMG-IV): sequencing the most valuable type-strain genomes for metagenomic binning, comparative biology and taxonomic classification.</title>
        <authorList>
            <person name="Goeker M."/>
        </authorList>
    </citation>
    <scope>NUCLEOTIDE SEQUENCE [LARGE SCALE GENOMIC DNA]</scope>
    <source>
        <strain evidence="6 7">DSM 25890</strain>
    </source>
</reference>
<feature type="binding site" evidence="5">
    <location>
        <position position="219"/>
    </location>
    <ligand>
        <name>(2E)-4-hydroxy-3-methylbut-2-enyl diphosphate</name>
        <dbReference type="ChEBI" id="CHEBI:128753"/>
    </ligand>
</feature>
<keyword evidence="5" id="KW-0414">Isoprene biosynthesis</keyword>
<feature type="binding site" evidence="5">
    <location>
        <position position="96"/>
    </location>
    <ligand>
        <name>[4Fe-4S] cluster</name>
        <dbReference type="ChEBI" id="CHEBI:49883"/>
    </ligand>
</feature>
<dbReference type="NCBIfam" id="NF002187">
    <property type="entry name" value="PRK01045.1-1"/>
    <property type="match status" value="1"/>
</dbReference>
<feature type="binding site" evidence="5">
    <location>
        <position position="219"/>
    </location>
    <ligand>
        <name>dimethylallyl diphosphate</name>
        <dbReference type="ChEBI" id="CHEBI:57623"/>
    </ligand>
</feature>
<comment type="caution">
    <text evidence="6">The sequence shown here is derived from an EMBL/GenBank/DDBJ whole genome shotgun (WGS) entry which is preliminary data.</text>
</comment>
<feature type="binding site" evidence="5">
    <location>
        <position position="124"/>
    </location>
    <ligand>
        <name>dimethylallyl diphosphate</name>
        <dbReference type="ChEBI" id="CHEBI:57623"/>
    </ligand>
</feature>